<evidence type="ECO:0000256" key="6">
    <source>
        <dbReference type="ARBA" id="ARBA00022989"/>
    </source>
</evidence>
<feature type="transmembrane region" description="Helical" evidence="9">
    <location>
        <begin position="339"/>
        <end position="358"/>
    </location>
</feature>
<comment type="caution">
    <text evidence="11">The sequence shown here is derived from an EMBL/GenBank/DDBJ whole genome shotgun (WGS) entry which is preliminary data.</text>
</comment>
<comment type="subcellular location">
    <subcellularLocation>
        <location evidence="1">Cell membrane</location>
        <topology evidence="1">Multi-pass membrane protein</topology>
    </subcellularLocation>
</comment>
<dbReference type="OrthoDB" id="9781469at2"/>
<dbReference type="GO" id="GO:0046677">
    <property type="term" value="P:response to antibiotic"/>
    <property type="evidence" value="ECO:0007669"/>
    <property type="project" value="UniProtKB-KW"/>
</dbReference>
<dbReference type="Proteomes" id="UP000305921">
    <property type="component" value="Unassembled WGS sequence"/>
</dbReference>
<evidence type="ECO:0000256" key="1">
    <source>
        <dbReference type="ARBA" id="ARBA00004651"/>
    </source>
</evidence>
<keyword evidence="3" id="KW-0813">Transport</keyword>
<dbReference type="NCBIfam" id="TIGR00711">
    <property type="entry name" value="efflux_EmrB"/>
    <property type="match status" value="1"/>
</dbReference>
<feature type="transmembrane region" description="Helical" evidence="9">
    <location>
        <begin position="54"/>
        <end position="74"/>
    </location>
</feature>
<dbReference type="InterPro" id="IPR036259">
    <property type="entry name" value="MFS_trans_sf"/>
</dbReference>
<keyword evidence="7 9" id="KW-0472">Membrane</keyword>
<dbReference type="Gene3D" id="1.20.1720.10">
    <property type="entry name" value="Multidrug resistance protein D"/>
    <property type="match status" value="1"/>
</dbReference>
<dbReference type="RefSeq" id="WP_138051396.1">
    <property type="nucleotide sequence ID" value="NZ_VAWE01000001.1"/>
</dbReference>
<feature type="transmembrane region" description="Helical" evidence="9">
    <location>
        <begin position="444"/>
        <end position="462"/>
    </location>
</feature>
<dbReference type="EMBL" id="VAWE01000001">
    <property type="protein sequence ID" value="TLQ41984.1"/>
    <property type="molecule type" value="Genomic_DNA"/>
</dbReference>
<feature type="transmembrane region" description="Helical" evidence="9">
    <location>
        <begin position="176"/>
        <end position="195"/>
    </location>
</feature>
<evidence type="ECO:0000256" key="8">
    <source>
        <dbReference type="ARBA" id="ARBA00023251"/>
    </source>
</evidence>
<evidence type="ECO:0000256" key="2">
    <source>
        <dbReference type="ARBA" id="ARBA00008537"/>
    </source>
</evidence>
<dbReference type="GO" id="GO:0005886">
    <property type="term" value="C:plasma membrane"/>
    <property type="evidence" value="ECO:0007669"/>
    <property type="project" value="UniProtKB-SubCell"/>
</dbReference>
<evidence type="ECO:0000256" key="3">
    <source>
        <dbReference type="ARBA" id="ARBA00022448"/>
    </source>
</evidence>
<dbReference type="Pfam" id="PF07690">
    <property type="entry name" value="MFS_1"/>
    <property type="match status" value="1"/>
</dbReference>
<dbReference type="CDD" id="cd17321">
    <property type="entry name" value="MFS_MMR_MDR_like"/>
    <property type="match status" value="1"/>
</dbReference>
<feature type="transmembrane region" description="Helical" evidence="9">
    <location>
        <begin position="20"/>
        <end position="42"/>
    </location>
</feature>
<feature type="transmembrane region" description="Helical" evidence="9">
    <location>
        <begin position="111"/>
        <end position="133"/>
    </location>
</feature>
<name>A0A5R9E0X4_9ACTN</name>
<evidence type="ECO:0000313" key="12">
    <source>
        <dbReference type="Proteomes" id="UP000305921"/>
    </source>
</evidence>
<feature type="transmembrane region" description="Helical" evidence="9">
    <location>
        <begin position="305"/>
        <end position="327"/>
    </location>
</feature>
<dbReference type="Gene3D" id="1.20.1250.20">
    <property type="entry name" value="MFS general substrate transporter like domains"/>
    <property type="match status" value="1"/>
</dbReference>
<feature type="transmembrane region" description="Helical" evidence="9">
    <location>
        <begin position="207"/>
        <end position="226"/>
    </location>
</feature>
<evidence type="ECO:0000259" key="10">
    <source>
        <dbReference type="PROSITE" id="PS50850"/>
    </source>
</evidence>
<evidence type="ECO:0000256" key="5">
    <source>
        <dbReference type="ARBA" id="ARBA00022692"/>
    </source>
</evidence>
<proteinExistence type="inferred from homology"/>
<feature type="domain" description="Major facilitator superfamily (MFS) profile" evidence="10">
    <location>
        <begin position="20"/>
        <end position="467"/>
    </location>
</feature>
<accession>A0A5R9E0X4</accession>
<keyword evidence="4" id="KW-1003">Cell membrane</keyword>
<feature type="transmembrane region" description="Helical" evidence="9">
    <location>
        <begin position="274"/>
        <end position="299"/>
    </location>
</feature>
<feature type="transmembrane region" description="Helical" evidence="9">
    <location>
        <begin position="364"/>
        <end position="388"/>
    </location>
</feature>
<reference evidence="11 12" key="1">
    <citation type="submission" date="2019-05" db="EMBL/GenBank/DDBJ databases">
        <title>Streptomyces marianii sp. nov., a novel marine actinomycete from southern coast of India.</title>
        <authorList>
            <person name="Iniyan A.M."/>
            <person name="Wink J."/>
            <person name="Ramprasad E."/>
            <person name="Ramana C.V."/>
            <person name="Bunk B."/>
            <person name="Sproer C."/>
            <person name="Joseph F.-J.R.S."/>
            <person name="Vincent S.G.P."/>
        </authorList>
    </citation>
    <scope>NUCLEOTIDE SEQUENCE [LARGE SCALE GENOMIC DNA]</scope>
    <source>
        <strain evidence="11 12">ICN19</strain>
    </source>
</reference>
<dbReference type="InterPro" id="IPR004638">
    <property type="entry name" value="EmrB-like"/>
</dbReference>
<dbReference type="PANTHER" id="PTHR42718">
    <property type="entry name" value="MAJOR FACILITATOR SUPERFAMILY MULTIDRUG TRANSPORTER MFSC"/>
    <property type="match status" value="1"/>
</dbReference>
<dbReference type="SUPFAM" id="SSF103473">
    <property type="entry name" value="MFS general substrate transporter"/>
    <property type="match status" value="1"/>
</dbReference>
<dbReference type="InterPro" id="IPR011701">
    <property type="entry name" value="MFS"/>
</dbReference>
<keyword evidence="8" id="KW-0046">Antibiotic resistance</keyword>
<gene>
    <name evidence="11" type="ORF">FEF34_00660</name>
</gene>
<dbReference type="PANTHER" id="PTHR42718:SF9">
    <property type="entry name" value="MAJOR FACILITATOR SUPERFAMILY MULTIDRUG TRANSPORTER MFSC"/>
    <property type="match status" value="1"/>
</dbReference>
<dbReference type="PROSITE" id="PS50850">
    <property type="entry name" value="MFS"/>
    <property type="match status" value="1"/>
</dbReference>
<evidence type="ECO:0000256" key="4">
    <source>
        <dbReference type="ARBA" id="ARBA00022475"/>
    </source>
</evidence>
<dbReference type="InterPro" id="IPR020846">
    <property type="entry name" value="MFS_dom"/>
</dbReference>
<feature type="transmembrane region" description="Helical" evidence="9">
    <location>
        <begin position="400"/>
        <end position="424"/>
    </location>
</feature>
<protein>
    <submittedName>
        <fullName evidence="11">MFS transporter</fullName>
    </submittedName>
</protein>
<dbReference type="GO" id="GO:0022857">
    <property type="term" value="F:transmembrane transporter activity"/>
    <property type="evidence" value="ECO:0007669"/>
    <property type="project" value="InterPro"/>
</dbReference>
<feature type="transmembrane region" description="Helical" evidence="9">
    <location>
        <begin position="232"/>
        <end position="253"/>
    </location>
</feature>
<dbReference type="AlphaFoldDB" id="A0A5R9E0X4"/>
<sequence>MNPISTNLRPSLSSRHRRLVLAICCTSLFIIALDNTILQIALPDLQGELNLTVSGLQWTVAAYILVLASLLMLSGSMADRFGRRRVFMTGLAVFTVSSALCSLAPTLTWLIVFRVVQAVGGSMLNPPALALITNTFTERRERARAIGMYSAMGGLALAAGPLVGGLLVDTAGWRSIFWVNVPVGLAALAATRLFVPESRAERARRLDPLGQGLVIALLALLTYTIIHAPEAGWTGLATLTCGAVCLVLVAVLVRHELRCVEPLIEVRFFRSPPFTGAAFSAAATFSTLVGFLFLTSLYLQNVRRLSALQAGLWLLPMAATTLLAAPLSGRFVARHGPRLPLLAGGCAITAGAALFGAFDGQTHTWSMILGCTLFGFGFGSVNAPITTIAVSGMPDSQAGLASSLVSTFRQIGGVLGIAVFGSVLASDLDPLDYASGYVAAARPAWWIIAGCGVAVVATSEFTDRRRPAGIPRQGTVKSSVCSVVGGDGACRHP</sequence>
<keyword evidence="6 9" id="KW-1133">Transmembrane helix</keyword>
<feature type="transmembrane region" description="Helical" evidence="9">
    <location>
        <begin position="86"/>
        <end position="105"/>
    </location>
</feature>
<evidence type="ECO:0000313" key="11">
    <source>
        <dbReference type="EMBL" id="TLQ41984.1"/>
    </source>
</evidence>
<keyword evidence="12" id="KW-1185">Reference proteome</keyword>
<evidence type="ECO:0000256" key="9">
    <source>
        <dbReference type="SAM" id="Phobius"/>
    </source>
</evidence>
<comment type="similarity">
    <text evidence="2">Belongs to the major facilitator superfamily. EmrB family.</text>
</comment>
<keyword evidence="5 9" id="KW-0812">Transmembrane</keyword>
<organism evidence="11 12">
    <name type="scientific">Streptomyces marianii</name>
    <dbReference type="NCBI Taxonomy" id="1817406"/>
    <lineage>
        <taxon>Bacteria</taxon>
        <taxon>Bacillati</taxon>
        <taxon>Actinomycetota</taxon>
        <taxon>Actinomycetes</taxon>
        <taxon>Kitasatosporales</taxon>
        <taxon>Streptomycetaceae</taxon>
        <taxon>Streptomyces</taxon>
    </lineage>
</organism>
<evidence type="ECO:0000256" key="7">
    <source>
        <dbReference type="ARBA" id="ARBA00023136"/>
    </source>
</evidence>
<feature type="transmembrane region" description="Helical" evidence="9">
    <location>
        <begin position="145"/>
        <end position="164"/>
    </location>
</feature>